<sequence length="296" mass="31492">MLVVHAPTEADAAALAGFLRKRRGVRVEVEGLAVRVTARREDRAAAALDAALPDFPWAQYEDGQAPARGVPDPTWPEEDRTPTGSDPDTGYGGYAVPAYGGYAELGNQGGYAVAGPRSGYGPPPALRRDHPGEVEVSVYLDSAEGHERVEAAVEGFLAHYGARVSSREDPVLGSWFRRMGARLRVAAGSELGLEARLALEQKLQQQNAANAAALMQNLGPLLTAIQAQREAVIRLGPVLVVKVEDQVVVHQLTTQQQLALDHRPGLLKAPRDVLAAITDPAPVPELERPAPPVIGG</sequence>
<dbReference type="EMBL" id="MKQR01000028">
    <property type="protein sequence ID" value="OLR90195.1"/>
    <property type="molecule type" value="Genomic_DNA"/>
</dbReference>
<name>A0A1Q9LDW2_9PSEU</name>
<proteinExistence type="predicted"/>
<evidence type="ECO:0000313" key="2">
    <source>
        <dbReference type="EMBL" id="OLR90195.1"/>
    </source>
</evidence>
<organism evidence="2 3">
    <name type="scientific">Actinokineospora bangkokensis</name>
    <dbReference type="NCBI Taxonomy" id="1193682"/>
    <lineage>
        <taxon>Bacteria</taxon>
        <taxon>Bacillati</taxon>
        <taxon>Actinomycetota</taxon>
        <taxon>Actinomycetes</taxon>
        <taxon>Pseudonocardiales</taxon>
        <taxon>Pseudonocardiaceae</taxon>
        <taxon>Actinokineospora</taxon>
    </lineage>
</organism>
<reference evidence="2 3" key="1">
    <citation type="submission" date="2016-10" db="EMBL/GenBank/DDBJ databases">
        <title>The Draft Genome Sequence of Actinokineospora bangkokensis 44EHWT reveals the biosynthetic pathway of antifungal compounds Thailandins with unusual extender unit butylmalonyl-CoA.</title>
        <authorList>
            <person name="Greule A."/>
            <person name="Intra B."/>
            <person name="Flemming S."/>
            <person name="Rommel M.G."/>
            <person name="Panbangred W."/>
            <person name="Bechthold A."/>
        </authorList>
    </citation>
    <scope>NUCLEOTIDE SEQUENCE [LARGE SCALE GENOMIC DNA]</scope>
    <source>
        <strain evidence="2 3">44EHW</strain>
    </source>
</reference>
<gene>
    <name evidence="2" type="ORF">BJP25_04350</name>
</gene>
<evidence type="ECO:0000313" key="3">
    <source>
        <dbReference type="Proteomes" id="UP000186040"/>
    </source>
</evidence>
<evidence type="ECO:0000256" key="1">
    <source>
        <dbReference type="SAM" id="MobiDB-lite"/>
    </source>
</evidence>
<feature type="region of interest" description="Disordered" evidence="1">
    <location>
        <begin position="61"/>
        <end position="91"/>
    </location>
</feature>
<dbReference type="STRING" id="1193682.BJP25_04350"/>
<dbReference type="AlphaFoldDB" id="A0A1Q9LDW2"/>
<dbReference type="OrthoDB" id="3699230at2"/>
<accession>A0A1Q9LDW2</accession>
<dbReference type="Proteomes" id="UP000186040">
    <property type="component" value="Unassembled WGS sequence"/>
</dbReference>
<comment type="caution">
    <text evidence="2">The sequence shown here is derived from an EMBL/GenBank/DDBJ whole genome shotgun (WGS) entry which is preliminary data.</text>
</comment>
<keyword evidence="3" id="KW-1185">Reference proteome</keyword>
<dbReference type="RefSeq" id="WP_075978401.1">
    <property type="nucleotide sequence ID" value="NZ_MKQR01000028.1"/>
</dbReference>
<protein>
    <submittedName>
        <fullName evidence="2">Uncharacterized protein</fullName>
    </submittedName>
</protein>